<dbReference type="InterPro" id="IPR036249">
    <property type="entry name" value="Thioredoxin-like_sf"/>
</dbReference>
<dbReference type="Proteomes" id="UP000192359">
    <property type="component" value="Unassembled WGS sequence"/>
</dbReference>
<dbReference type="InterPro" id="IPR006311">
    <property type="entry name" value="TAT_signal"/>
</dbReference>
<keyword evidence="5" id="KW-1185">Reference proteome</keyword>
<dbReference type="SUPFAM" id="SSF52833">
    <property type="entry name" value="Thioredoxin-like"/>
    <property type="match status" value="1"/>
</dbReference>
<dbReference type="InterPro" id="IPR013766">
    <property type="entry name" value="Thioredoxin_domain"/>
</dbReference>
<comment type="caution">
    <text evidence="4">The sequence shown here is derived from an EMBL/GenBank/DDBJ whole genome shotgun (WGS) entry which is preliminary data.</text>
</comment>
<dbReference type="PROSITE" id="PS51318">
    <property type="entry name" value="TAT"/>
    <property type="match status" value="1"/>
</dbReference>
<dbReference type="Pfam" id="PF13462">
    <property type="entry name" value="Thioredoxin_4"/>
    <property type="match status" value="1"/>
</dbReference>
<evidence type="ECO:0000259" key="3">
    <source>
        <dbReference type="PROSITE" id="PS51352"/>
    </source>
</evidence>
<comment type="similarity">
    <text evidence="1">Belongs to the thioredoxin family. DsbA subfamily.</text>
</comment>
<protein>
    <recommendedName>
        <fullName evidence="3">Thioredoxin domain-containing protein</fullName>
    </recommendedName>
</protein>
<evidence type="ECO:0000313" key="5">
    <source>
        <dbReference type="Proteomes" id="UP000192359"/>
    </source>
</evidence>
<evidence type="ECO:0000256" key="1">
    <source>
        <dbReference type="ARBA" id="ARBA00005791"/>
    </source>
</evidence>
<accession>A0A1Y1RSC2</accession>
<dbReference type="PANTHER" id="PTHR13887">
    <property type="entry name" value="GLUTATHIONE S-TRANSFERASE KAPPA"/>
    <property type="match status" value="1"/>
</dbReference>
<reference evidence="4 5" key="1">
    <citation type="submission" date="2016-05" db="EMBL/GenBank/DDBJ databases">
        <title>Draft genome sequence of a porcine commensal Rothia nasimurium.</title>
        <authorList>
            <person name="Gaiser R.A."/>
            <person name="Van Baarlen P."/>
            <person name="Wells J.M."/>
        </authorList>
    </citation>
    <scope>NUCLEOTIDE SEQUENCE [LARGE SCALE GENOMIC DNA]</scope>
    <source>
        <strain evidence="4 5">PT-32</strain>
    </source>
</reference>
<dbReference type="EMBL" id="LXWF01000002">
    <property type="protein sequence ID" value="ORC25000.1"/>
    <property type="molecule type" value="Genomic_DNA"/>
</dbReference>
<feature type="signal peptide" evidence="2">
    <location>
        <begin position="1"/>
        <end position="23"/>
    </location>
</feature>
<gene>
    <name evidence="4" type="ORF">A7979_09205</name>
</gene>
<feature type="chain" id="PRO_5038698338" description="Thioredoxin domain-containing protein" evidence="2">
    <location>
        <begin position="24"/>
        <end position="223"/>
    </location>
</feature>
<dbReference type="PROSITE" id="PS51257">
    <property type="entry name" value="PROKAR_LIPOPROTEIN"/>
    <property type="match status" value="1"/>
</dbReference>
<evidence type="ECO:0000313" key="4">
    <source>
        <dbReference type="EMBL" id="ORC25000.1"/>
    </source>
</evidence>
<dbReference type="InterPro" id="IPR012336">
    <property type="entry name" value="Thioredoxin-like_fold"/>
</dbReference>
<dbReference type="CDD" id="cd02972">
    <property type="entry name" value="DsbA_family"/>
    <property type="match status" value="1"/>
</dbReference>
<name>A0A1Y1RSC2_9MICC</name>
<evidence type="ECO:0000256" key="2">
    <source>
        <dbReference type="SAM" id="SignalP"/>
    </source>
</evidence>
<dbReference type="PANTHER" id="PTHR13887:SF55">
    <property type="entry name" value="SLR0313 PROTEIN"/>
    <property type="match status" value="1"/>
</dbReference>
<dbReference type="PROSITE" id="PS51352">
    <property type="entry name" value="THIOREDOXIN_2"/>
    <property type="match status" value="1"/>
</dbReference>
<dbReference type="RefSeq" id="WP_083090641.1">
    <property type="nucleotide sequence ID" value="NZ_LXWF01000002.1"/>
</dbReference>
<dbReference type="Gene3D" id="3.40.30.10">
    <property type="entry name" value="Glutaredoxin"/>
    <property type="match status" value="1"/>
</dbReference>
<dbReference type="AlphaFoldDB" id="A0A1Y1RSC2"/>
<feature type="domain" description="Thioredoxin" evidence="3">
    <location>
        <begin position="15"/>
        <end position="222"/>
    </location>
</feature>
<dbReference type="OrthoDB" id="117402at2"/>
<sequence length="223" mass="23224">MSVKLTRRALVSTLPLLGLVACGGSTETTAGASAAASGEAAAGVRTDAGYQLNAVTDGTPTVTLYTDLQCPYCAKADPKYREAAAELEGTMNVTVRHFPLPMHANAVPAAQAVQAAEAQGAYVAMADHLYTHQADWKEITDTAQFATLMGDYAEELGLDRARFESDLASEEALALIEQEYQDGIAAGVKGTPSFVVEGTKLENVDSGTSTADMVAAFKQAAGL</sequence>
<proteinExistence type="inferred from homology"/>
<keyword evidence="2" id="KW-0732">Signal</keyword>
<organism evidence="4 5">
    <name type="scientific">Rothia nasimurium</name>
    <dbReference type="NCBI Taxonomy" id="85336"/>
    <lineage>
        <taxon>Bacteria</taxon>
        <taxon>Bacillati</taxon>
        <taxon>Actinomycetota</taxon>
        <taxon>Actinomycetes</taxon>
        <taxon>Micrococcales</taxon>
        <taxon>Micrococcaceae</taxon>
        <taxon>Rothia</taxon>
    </lineage>
</organism>